<dbReference type="PANTHER" id="PTHR42921:SF1">
    <property type="entry name" value="ACETOACETYL-COA SYNTHETASE"/>
    <property type="match status" value="1"/>
</dbReference>
<dbReference type="Pfam" id="PF16177">
    <property type="entry name" value="ACAS_N"/>
    <property type="match status" value="1"/>
</dbReference>
<dbReference type="Gene3D" id="3.40.50.12780">
    <property type="entry name" value="N-terminal domain of ligase-like"/>
    <property type="match status" value="1"/>
</dbReference>
<dbReference type="InterPro" id="IPR032387">
    <property type="entry name" value="ACAS_N"/>
</dbReference>
<evidence type="ECO:0000313" key="3">
    <source>
        <dbReference type="Proteomes" id="UP000827092"/>
    </source>
</evidence>
<evidence type="ECO:0000259" key="1">
    <source>
        <dbReference type="Pfam" id="PF16177"/>
    </source>
</evidence>
<comment type="caution">
    <text evidence="2">The sequence shown here is derived from an EMBL/GenBank/DDBJ whole genome shotgun (WGS) entry which is preliminary data.</text>
</comment>
<dbReference type="AlphaFoldDB" id="A0AAV6TWE0"/>
<gene>
    <name evidence="2" type="ORF">JTE90_016425</name>
</gene>
<accession>A0AAV6TWE0</accession>
<sequence length="91" mass="11029">MRKFQKTIEDKYKVKFNNYWEFHKWSVEHLTEFWSEIWDYSGLVYSKKFEKIVDVDAKLSDLPVWFEGAKLNFAENVLKFRDDRVALIVSG</sequence>
<reference evidence="2 3" key="1">
    <citation type="journal article" date="2022" name="Nat. Ecol. Evol.">
        <title>A masculinizing supergene underlies an exaggerated male reproductive morph in a spider.</title>
        <authorList>
            <person name="Hendrickx F."/>
            <person name="De Corte Z."/>
            <person name="Sonet G."/>
            <person name="Van Belleghem S.M."/>
            <person name="Kostlbacher S."/>
            <person name="Vangestel C."/>
        </authorList>
    </citation>
    <scope>NUCLEOTIDE SEQUENCE [LARGE SCALE GENOMIC DNA]</scope>
    <source>
        <strain evidence="2">W744_W776</strain>
    </source>
</reference>
<dbReference type="Proteomes" id="UP000827092">
    <property type="component" value="Unassembled WGS sequence"/>
</dbReference>
<dbReference type="InterPro" id="IPR042099">
    <property type="entry name" value="ANL_N_sf"/>
</dbReference>
<organism evidence="2 3">
    <name type="scientific">Oedothorax gibbosus</name>
    <dbReference type="NCBI Taxonomy" id="931172"/>
    <lineage>
        <taxon>Eukaryota</taxon>
        <taxon>Metazoa</taxon>
        <taxon>Ecdysozoa</taxon>
        <taxon>Arthropoda</taxon>
        <taxon>Chelicerata</taxon>
        <taxon>Arachnida</taxon>
        <taxon>Araneae</taxon>
        <taxon>Araneomorphae</taxon>
        <taxon>Entelegynae</taxon>
        <taxon>Araneoidea</taxon>
        <taxon>Linyphiidae</taxon>
        <taxon>Erigoninae</taxon>
        <taxon>Oedothorax</taxon>
    </lineage>
</organism>
<feature type="domain" description="Acetyl-coenzyme A synthetase N-terminal" evidence="1">
    <location>
        <begin position="19"/>
        <end position="77"/>
    </location>
</feature>
<evidence type="ECO:0000313" key="2">
    <source>
        <dbReference type="EMBL" id="KAG8176260.1"/>
    </source>
</evidence>
<name>A0AAV6TWE0_9ARAC</name>
<proteinExistence type="predicted"/>
<dbReference type="GO" id="GO:0030729">
    <property type="term" value="F:acetoacetate-CoA ligase activity"/>
    <property type="evidence" value="ECO:0007669"/>
    <property type="project" value="TreeGrafter"/>
</dbReference>
<dbReference type="PANTHER" id="PTHR42921">
    <property type="entry name" value="ACETOACETYL-COA SYNTHETASE"/>
    <property type="match status" value="1"/>
</dbReference>
<dbReference type="EMBL" id="JAFNEN010000902">
    <property type="protein sequence ID" value="KAG8176260.1"/>
    <property type="molecule type" value="Genomic_DNA"/>
</dbReference>
<keyword evidence="3" id="KW-1185">Reference proteome</keyword>
<protein>
    <recommendedName>
        <fullName evidence="1">Acetyl-coenzyme A synthetase N-terminal domain-containing protein</fullName>
    </recommendedName>
</protein>